<evidence type="ECO:0008006" key="3">
    <source>
        <dbReference type="Google" id="ProtNLM"/>
    </source>
</evidence>
<comment type="caution">
    <text evidence="1">The sequence shown here is derived from an EMBL/GenBank/DDBJ whole genome shotgun (WGS) entry which is preliminary data.</text>
</comment>
<accession>A0ABP9LJI3</accession>
<dbReference type="SUPFAM" id="SSF81901">
    <property type="entry name" value="HCP-like"/>
    <property type="match status" value="1"/>
</dbReference>
<protein>
    <recommendedName>
        <fullName evidence="3">Sel1 repeat family protein</fullName>
    </recommendedName>
</protein>
<reference evidence="2" key="1">
    <citation type="journal article" date="2019" name="Int. J. Syst. Evol. Microbiol.">
        <title>The Global Catalogue of Microorganisms (GCM) 10K type strain sequencing project: providing services to taxonomists for standard genome sequencing and annotation.</title>
        <authorList>
            <consortium name="The Broad Institute Genomics Platform"/>
            <consortium name="The Broad Institute Genome Sequencing Center for Infectious Disease"/>
            <person name="Wu L."/>
            <person name="Ma J."/>
        </authorList>
    </citation>
    <scope>NUCLEOTIDE SEQUENCE [LARGE SCALE GENOMIC DNA]</scope>
    <source>
        <strain evidence="2">JCM 19212</strain>
    </source>
</reference>
<dbReference type="Proteomes" id="UP001501083">
    <property type="component" value="Unassembled WGS sequence"/>
</dbReference>
<organism evidence="1 2">
    <name type="scientific">Lysobacter panacisoli</name>
    <dbReference type="NCBI Taxonomy" id="1255263"/>
    <lineage>
        <taxon>Bacteria</taxon>
        <taxon>Pseudomonadati</taxon>
        <taxon>Pseudomonadota</taxon>
        <taxon>Gammaproteobacteria</taxon>
        <taxon>Lysobacterales</taxon>
        <taxon>Lysobacteraceae</taxon>
        <taxon>Lysobacter</taxon>
    </lineage>
</organism>
<evidence type="ECO:0000313" key="1">
    <source>
        <dbReference type="EMBL" id="GAA5079552.1"/>
    </source>
</evidence>
<dbReference type="Pfam" id="PF08238">
    <property type="entry name" value="Sel1"/>
    <property type="match status" value="2"/>
</dbReference>
<gene>
    <name evidence="1" type="ORF">GCM10025759_27780</name>
</gene>
<keyword evidence="2" id="KW-1185">Reference proteome</keyword>
<dbReference type="PANTHER" id="PTHR11102:SF160">
    <property type="entry name" value="ERAD-ASSOCIATED E3 UBIQUITIN-PROTEIN LIGASE COMPONENT HRD3"/>
    <property type="match status" value="1"/>
</dbReference>
<sequence>MNDRERLMQRAQDGDSRAQLALAITYAVGDDVQQDLTAARHWYAMAARQDEPEAAFNLAAMQLHGEGGPQDIEEARRGYARVRDGQLRCERMAR</sequence>
<dbReference type="EMBL" id="BAABKY010000004">
    <property type="protein sequence ID" value="GAA5079552.1"/>
    <property type="molecule type" value="Genomic_DNA"/>
</dbReference>
<dbReference type="Gene3D" id="1.25.40.10">
    <property type="entry name" value="Tetratricopeptide repeat domain"/>
    <property type="match status" value="1"/>
</dbReference>
<evidence type="ECO:0000313" key="2">
    <source>
        <dbReference type="Proteomes" id="UP001501083"/>
    </source>
</evidence>
<proteinExistence type="predicted"/>
<dbReference type="InterPro" id="IPR011990">
    <property type="entry name" value="TPR-like_helical_dom_sf"/>
</dbReference>
<dbReference type="InterPro" id="IPR050767">
    <property type="entry name" value="Sel1_AlgK"/>
</dbReference>
<dbReference type="InterPro" id="IPR006597">
    <property type="entry name" value="Sel1-like"/>
</dbReference>
<name>A0ABP9LJI3_9GAMM</name>
<dbReference type="PANTHER" id="PTHR11102">
    <property type="entry name" value="SEL-1-LIKE PROTEIN"/>
    <property type="match status" value="1"/>
</dbReference>
<dbReference type="RefSeq" id="WP_158982045.1">
    <property type="nucleotide sequence ID" value="NZ_BAABKY010000004.1"/>
</dbReference>
<dbReference type="SMART" id="SM00671">
    <property type="entry name" value="SEL1"/>
    <property type="match status" value="2"/>
</dbReference>